<dbReference type="InterPro" id="IPR000299">
    <property type="entry name" value="FERM_domain"/>
</dbReference>
<dbReference type="SMART" id="SM01196">
    <property type="entry name" value="FERM_C"/>
    <property type="match status" value="1"/>
</dbReference>
<dbReference type="EMBL" id="CADCXV010000684">
    <property type="protein sequence ID" value="CAB0032601.1"/>
    <property type="molecule type" value="Genomic_DNA"/>
</dbReference>
<dbReference type="AlphaFoldDB" id="A0A6H5I3W4"/>
<dbReference type="PROSITE" id="PS50057">
    <property type="entry name" value="FERM_3"/>
    <property type="match status" value="1"/>
</dbReference>
<dbReference type="Gene3D" id="2.30.29.30">
    <property type="entry name" value="Pleckstrin-homology domain (PH domain)/Phosphotyrosine-binding domain (PTB)"/>
    <property type="match status" value="1"/>
</dbReference>
<reference evidence="2 3" key="1">
    <citation type="submission" date="2020-02" db="EMBL/GenBank/DDBJ databases">
        <authorList>
            <person name="Ferguson B K."/>
        </authorList>
    </citation>
    <scope>NUCLEOTIDE SEQUENCE [LARGE SCALE GENOMIC DNA]</scope>
</reference>
<dbReference type="SUPFAM" id="SSF50729">
    <property type="entry name" value="PH domain-like"/>
    <property type="match status" value="1"/>
</dbReference>
<sequence length="70" mass="8322">MYFLSLLQDQKGTPLYLGINHHGILTFQGSRKTNHFRWPEVQKINYEGKMFIVHLTITEVHARAKIYIYD</sequence>
<evidence type="ECO:0000259" key="1">
    <source>
        <dbReference type="PROSITE" id="PS50057"/>
    </source>
</evidence>
<evidence type="ECO:0000313" key="2">
    <source>
        <dbReference type="EMBL" id="CAB0032601.1"/>
    </source>
</evidence>
<name>A0A6H5I3W4_9HYME</name>
<feature type="domain" description="FERM" evidence="1">
    <location>
        <begin position="1"/>
        <end position="70"/>
    </location>
</feature>
<dbReference type="InterPro" id="IPR018980">
    <property type="entry name" value="FERM_PH-like_C"/>
</dbReference>
<dbReference type="Proteomes" id="UP000479190">
    <property type="component" value="Unassembled WGS sequence"/>
</dbReference>
<gene>
    <name evidence="2" type="ORF">TBRA_LOCUS4531</name>
</gene>
<organism evidence="2 3">
    <name type="scientific">Trichogramma brassicae</name>
    <dbReference type="NCBI Taxonomy" id="86971"/>
    <lineage>
        <taxon>Eukaryota</taxon>
        <taxon>Metazoa</taxon>
        <taxon>Ecdysozoa</taxon>
        <taxon>Arthropoda</taxon>
        <taxon>Hexapoda</taxon>
        <taxon>Insecta</taxon>
        <taxon>Pterygota</taxon>
        <taxon>Neoptera</taxon>
        <taxon>Endopterygota</taxon>
        <taxon>Hymenoptera</taxon>
        <taxon>Apocrita</taxon>
        <taxon>Proctotrupomorpha</taxon>
        <taxon>Chalcidoidea</taxon>
        <taxon>Trichogrammatidae</taxon>
        <taxon>Trichogramma</taxon>
    </lineage>
</organism>
<keyword evidence="3" id="KW-1185">Reference proteome</keyword>
<dbReference type="Pfam" id="PF09380">
    <property type="entry name" value="FERM_C"/>
    <property type="match status" value="1"/>
</dbReference>
<evidence type="ECO:0000313" key="3">
    <source>
        <dbReference type="Proteomes" id="UP000479190"/>
    </source>
</evidence>
<protein>
    <recommendedName>
        <fullName evidence="1">FERM domain-containing protein</fullName>
    </recommendedName>
</protein>
<accession>A0A6H5I3W4</accession>
<dbReference type="OrthoDB" id="6266673at2759"/>
<dbReference type="InterPro" id="IPR011993">
    <property type="entry name" value="PH-like_dom_sf"/>
</dbReference>
<proteinExistence type="predicted"/>